<dbReference type="Proteomes" id="UP000050668">
    <property type="component" value="Unassembled WGS sequence"/>
</dbReference>
<evidence type="ECO:0000313" key="5">
    <source>
        <dbReference type="Proteomes" id="UP000050668"/>
    </source>
</evidence>
<keyword evidence="3" id="KW-0788">Thiol protease</keyword>
<dbReference type="EMBL" id="LGRV01000007">
    <property type="protein sequence ID" value="KOS66527.1"/>
    <property type="molecule type" value="Genomic_DNA"/>
</dbReference>
<protein>
    <submittedName>
        <fullName evidence="4">Sortase</fullName>
    </submittedName>
</protein>
<dbReference type="InterPro" id="IPR005754">
    <property type="entry name" value="Sortase"/>
</dbReference>
<sequence length="229" mass="25580">MSINTLRRCCKVNKFKNTLLICVLILGLILIFINPIQNFIIAHLSDRLNTTEYTSEDLQINLEKEADFDFEAVQSLSITEVLKAQASIDKLPVIGSIVIPEVQLQLPILKGVGQTALAVGAGTMKPTQQLGKGNYALASHYFEGKDILFGPLYRTKIGDAIYLTDLTNIYEYKLSVKKVIEATDVYVIEDTENTILTLITCTEDGEQRLMVQADFVKQYPMNEAPEELS</sequence>
<evidence type="ECO:0000256" key="1">
    <source>
        <dbReference type="ARBA" id="ARBA00022670"/>
    </source>
</evidence>
<proteinExistence type="predicted"/>
<name>A0ABR5JWJ5_9BACI</name>
<keyword evidence="5" id="KW-1185">Reference proteome</keyword>
<keyword evidence="2" id="KW-0378">Hydrolase</keyword>
<evidence type="ECO:0000256" key="2">
    <source>
        <dbReference type="ARBA" id="ARBA00022801"/>
    </source>
</evidence>
<organism evidence="4 5">
    <name type="scientific">Lysinibacillus contaminans</name>
    <dbReference type="NCBI Taxonomy" id="1293441"/>
    <lineage>
        <taxon>Bacteria</taxon>
        <taxon>Bacillati</taxon>
        <taxon>Bacillota</taxon>
        <taxon>Bacilli</taxon>
        <taxon>Bacillales</taxon>
        <taxon>Bacillaceae</taxon>
        <taxon>Lysinibacillus</taxon>
    </lineage>
</organism>
<dbReference type="Pfam" id="PF04203">
    <property type="entry name" value="Sortase"/>
    <property type="match status" value="1"/>
</dbReference>
<dbReference type="NCBIfam" id="TIGR01076">
    <property type="entry name" value="sortase_fam"/>
    <property type="match status" value="1"/>
</dbReference>
<dbReference type="CDD" id="cd06165">
    <property type="entry name" value="Sortase_A"/>
    <property type="match status" value="1"/>
</dbReference>
<evidence type="ECO:0000256" key="3">
    <source>
        <dbReference type="ARBA" id="ARBA00022807"/>
    </source>
</evidence>
<dbReference type="Gene3D" id="2.40.260.10">
    <property type="entry name" value="Sortase"/>
    <property type="match status" value="1"/>
</dbReference>
<dbReference type="InterPro" id="IPR042007">
    <property type="entry name" value="Sortase_A"/>
</dbReference>
<reference evidence="5" key="1">
    <citation type="submission" date="2015-07" db="EMBL/GenBank/DDBJ databases">
        <title>Fjat-14205 dsm 2895.</title>
        <authorList>
            <person name="Liu B."/>
            <person name="Wang J."/>
            <person name="Zhu Y."/>
            <person name="Liu G."/>
            <person name="Chen Q."/>
            <person name="Chen Z."/>
            <person name="Lan J."/>
            <person name="Che J."/>
            <person name="Ge C."/>
            <person name="Shi H."/>
            <person name="Pan Z."/>
            <person name="Liu X."/>
        </authorList>
    </citation>
    <scope>NUCLEOTIDE SEQUENCE [LARGE SCALE GENOMIC DNA]</scope>
    <source>
        <strain evidence="5">DSM 25560</strain>
    </source>
</reference>
<keyword evidence="1" id="KW-0645">Protease</keyword>
<dbReference type="InterPro" id="IPR023365">
    <property type="entry name" value="Sortase_dom-sf"/>
</dbReference>
<gene>
    <name evidence="4" type="ORF">AEA09_17445</name>
</gene>
<comment type="caution">
    <text evidence="4">The sequence shown here is derived from an EMBL/GenBank/DDBJ whole genome shotgun (WGS) entry which is preliminary data.</text>
</comment>
<dbReference type="SUPFAM" id="SSF63817">
    <property type="entry name" value="Sortase"/>
    <property type="match status" value="1"/>
</dbReference>
<accession>A0ABR5JWJ5</accession>
<evidence type="ECO:0000313" key="4">
    <source>
        <dbReference type="EMBL" id="KOS66527.1"/>
    </source>
</evidence>